<comment type="caution">
    <text evidence="1">The sequence shown here is derived from an EMBL/GenBank/DDBJ whole genome shotgun (WGS) entry which is preliminary data.</text>
</comment>
<sequence>HLFEKIWGKDPYGMIDKLEKIGLGRSDYTIEEIE</sequence>
<name>X1BFD8_9ZZZZ</name>
<dbReference type="EMBL" id="BART01027494">
    <property type="protein sequence ID" value="GAG93740.1"/>
    <property type="molecule type" value="Genomic_DNA"/>
</dbReference>
<dbReference type="AlphaFoldDB" id="X1BFD8"/>
<protein>
    <submittedName>
        <fullName evidence="1">Uncharacterized protein</fullName>
    </submittedName>
</protein>
<organism evidence="1">
    <name type="scientific">marine sediment metagenome</name>
    <dbReference type="NCBI Taxonomy" id="412755"/>
    <lineage>
        <taxon>unclassified sequences</taxon>
        <taxon>metagenomes</taxon>
        <taxon>ecological metagenomes</taxon>
    </lineage>
</organism>
<feature type="non-terminal residue" evidence="1">
    <location>
        <position position="1"/>
    </location>
</feature>
<reference evidence="1" key="1">
    <citation type="journal article" date="2014" name="Front. Microbiol.">
        <title>High frequency of phylogenetically diverse reductive dehalogenase-homologous genes in deep subseafloor sedimentary metagenomes.</title>
        <authorList>
            <person name="Kawai M."/>
            <person name="Futagami T."/>
            <person name="Toyoda A."/>
            <person name="Takaki Y."/>
            <person name="Nishi S."/>
            <person name="Hori S."/>
            <person name="Arai W."/>
            <person name="Tsubouchi T."/>
            <person name="Morono Y."/>
            <person name="Uchiyama I."/>
            <person name="Ito T."/>
            <person name="Fujiyama A."/>
            <person name="Inagaki F."/>
            <person name="Takami H."/>
        </authorList>
    </citation>
    <scope>NUCLEOTIDE SEQUENCE</scope>
    <source>
        <strain evidence="1">Expedition CK06-06</strain>
    </source>
</reference>
<proteinExistence type="predicted"/>
<accession>X1BFD8</accession>
<evidence type="ECO:0000313" key="1">
    <source>
        <dbReference type="EMBL" id="GAG93740.1"/>
    </source>
</evidence>
<gene>
    <name evidence="1" type="ORF">S01H4_48732</name>
</gene>